<dbReference type="Proteomes" id="UP001597251">
    <property type="component" value="Unassembled WGS sequence"/>
</dbReference>
<feature type="compositionally biased region" description="Gly residues" evidence="1">
    <location>
        <begin position="58"/>
        <end position="70"/>
    </location>
</feature>
<evidence type="ECO:0000313" key="2">
    <source>
        <dbReference type="EMBL" id="MFD1418469.1"/>
    </source>
</evidence>
<accession>A0ABW4BWU7</accession>
<evidence type="ECO:0000256" key="1">
    <source>
        <dbReference type="SAM" id="MobiDB-lite"/>
    </source>
</evidence>
<reference evidence="3" key="1">
    <citation type="journal article" date="2019" name="Int. J. Syst. Evol. Microbiol.">
        <title>The Global Catalogue of Microorganisms (GCM) 10K type strain sequencing project: providing services to taxonomists for standard genome sequencing and annotation.</title>
        <authorList>
            <consortium name="The Broad Institute Genomics Platform"/>
            <consortium name="The Broad Institute Genome Sequencing Center for Infectious Disease"/>
            <person name="Wu L."/>
            <person name="Ma J."/>
        </authorList>
    </citation>
    <scope>NUCLEOTIDE SEQUENCE [LARGE SCALE GENOMIC DNA]</scope>
    <source>
        <strain evidence="3">CCM 8936</strain>
    </source>
</reference>
<comment type="caution">
    <text evidence="2">The sequence shown here is derived from an EMBL/GenBank/DDBJ whole genome shotgun (WGS) entry which is preliminary data.</text>
</comment>
<dbReference type="EMBL" id="JBHTOI010000041">
    <property type="protein sequence ID" value="MFD1418469.1"/>
    <property type="molecule type" value="Genomic_DNA"/>
</dbReference>
<gene>
    <name evidence="2" type="ORF">ACFQ42_06930</name>
</gene>
<name>A0ABW4BWU7_9LACO</name>
<evidence type="ECO:0000313" key="3">
    <source>
        <dbReference type="Proteomes" id="UP001597251"/>
    </source>
</evidence>
<proteinExistence type="predicted"/>
<keyword evidence="3" id="KW-1185">Reference proteome</keyword>
<protein>
    <submittedName>
        <fullName evidence="2">Uncharacterized protein</fullName>
    </submittedName>
</protein>
<organism evidence="2 3">
    <name type="scientific">Companilactobacillus keshanensis</name>
    <dbReference type="NCBI Taxonomy" id="2486003"/>
    <lineage>
        <taxon>Bacteria</taxon>
        <taxon>Bacillati</taxon>
        <taxon>Bacillota</taxon>
        <taxon>Bacilli</taxon>
        <taxon>Lactobacillales</taxon>
        <taxon>Lactobacillaceae</taxon>
        <taxon>Companilactobacillus</taxon>
    </lineage>
</organism>
<feature type="region of interest" description="Disordered" evidence="1">
    <location>
        <begin position="58"/>
        <end position="84"/>
    </location>
</feature>
<dbReference type="RefSeq" id="WP_125677241.1">
    <property type="nucleotide sequence ID" value="NZ_JBHTOI010000041.1"/>
</dbReference>
<sequence length="657" mass="71211">MSDTNTAIVKDEQARNLLKKMPLAVEIADDDGNVIHQSIGNHTTNRIRLYSSWLGNGSGSSTGGNTGGNTGTTTNPGHETVGDDVYPGDVNKGEVTKRFKLWQGPSNTNADTTVTFNQDLGENLDGLGDGLQAQLSMVETPYFNGKSTTPKKIQITNGEAGLNKFSTTSPIPISLKKGRLASKDILKVELSGDGSKETLISGPILQIPGFNSREDVSSTKITRYNFGDGYQNPETSIAATNITSTSFILDRNRILYEKSNRTGTRLVVYKDNEKYAVGPMDISIIEVDGLNPATIYKRGQFTVRYEDINGNPASNTIPVVQITTLANDESVPTKLPTFQYNGVVNWTNPGTFPASGYPNVTNNIVTIGSTGIVIDTQDNTPGYSLVLLDKNNRVLAKGTPGVRYLFYNNLQPNQSYIGFKLTKVFSRDIKEGDIVTNPSVSFKFNDDGTMNISTTQGSIKDKDDNLISTFDLIVDYVNSYASQKEVSQLTVGSYLFVGDSTSASLVGVSKDFGNIGDGLEIHFVDPATSADSTYRARLAYMDLPSVVRIPKQYILNGISNYSLLDSPLKTYLGGNDVETYYQGTWKNYKATYPNGSLYYYVGCTSLSFSFSNGTVEVEGNLAAGQGSSSLNTVDAIIAAIPKSLPHIAYVTNYKEGE</sequence>